<accession>A0A6J6VV55</accession>
<dbReference type="InterPro" id="IPR019587">
    <property type="entry name" value="Polyketide_cyclase/dehydratase"/>
</dbReference>
<dbReference type="CDD" id="cd07821">
    <property type="entry name" value="PYR_PYL_RCAR_like"/>
    <property type="match status" value="1"/>
</dbReference>
<reference evidence="1" key="1">
    <citation type="submission" date="2020-05" db="EMBL/GenBank/DDBJ databases">
        <authorList>
            <person name="Chiriac C."/>
            <person name="Salcher M."/>
            <person name="Ghai R."/>
            <person name="Kavagutti S V."/>
        </authorList>
    </citation>
    <scope>NUCLEOTIDE SEQUENCE</scope>
</reference>
<dbReference type="Pfam" id="PF10604">
    <property type="entry name" value="Polyketide_cyc2"/>
    <property type="match status" value="1"/>
</dbReference>
<protein>
    <submittedName>
        <fullName evidence="1">Unannotated protein</fullName>
    </submittedName>
</protein>
<sequence>MPGLSKELTPCRSVTVEEIRTAPVRFTNSVELTTSPERLFEVLADASAWPRWAKAITRVEWTSPGADRGDIGVGTTRTVHMRGGIVGEEEFLLWDPPRAMAFCFTATNAPGQEAFGELYEVEPTATGCRLTWTLAMWPTGAQRWSVRLGRPVLDQTFAWFLRRLRALTAQG</sequence>
<dbReference type="EMBL" id="CAEZYQ010000062">
    <property type="protein sequence ID" value="CAB4775229.1"/>
    <property type="molecule type" value="Genomic_DNA"/>
</dbReference>
<proteinExistence type="predicted"/>
<dbReference type="InterPro" id="IPR023393">
    <property type="entry name" value="START-like_dom_sf"/>
</dbReference>
<evidence type="ECO:0000313" key="1">
    <source>
        <dbReference type="EMBL" id="CAB4775229.1"/>
    </source>
</evidence>
<gene>
    <name evidence="1" type="ORF">UFOPK2761_03638</name>
</gene>
<organism evidence="1">
    <name type="scientific">freshwater metagenome</name>
    <dbReference type="NCBI Taxonomy" id="449393"/>
    <lineage>
        <taxon>unclassified sequences</taxon>
        <taxon>metagenomes</taxon>
        <taxon>ecological metagenomes</taxon>
    </lineage>
</organism>
<dbReference type="SUPFAM" id="SSF55961">
    <property type="entry name" value="Bet v1-like"/>
    <property type="match status" value="1"/>
</dbReference>
<dbReference type="AlphaFoldDB" id="A0A6J6VV55"/>
<dbReference type="Gene3D" id="3.30.530.20">
    <property type="match status" value="1"/>
</dbReference>
<name>A0A6J6VV55_9ZZZZ</name>